<proteinExistence type="predicted"/>
<reference key="2">
    <citation type="submission" date="2011-10" db="EMBL/GenBank/DDBJ databases">
        <title>The genome and transcriptome sequence of Clonorchis sinensis provide insights into the carcinogenic liver fluke.</title>
        <authorList>
            <person name="Wang X."/>
            <person name="Huang Y."/>
            <person name="Chen W."/>
            <person name="Liu H."/>
            <person name="Guo L."/>
            <person name="Chen Y."/>
            <person name="Luo F."/>
            <person name="Zhou W."/>
            <person name="Sun J."/>
            <person name="Mao Q."/>
            <person name="Liang P."/>
            <person name="Zhou C."/>
            <person name="Tian Y."/>
            <person name="Men J."/>
            <person name="Lv X."/>
            <person name="Huang L."/>
            <person name="Zhou J."/>
            <person name="Hu Y."/>
            <person name="Li R."/>
            <person name="Zhang F."/>
            <person name="Lei H."/>
            <person name="Li X."/>
            <person name="Hu X."/>
            <person name="Liang C."/>
            <person name="Xu J."/>
            <person name="Wu Z."/>
            <person name="Yu X."/>
        </authorList>
    </citation>
    <scope>NUCLEOTIDE SEQUENCE</scope>
    <source>
        <strain>Henan</strain>
    </source>
</reference>
<keyword evidence="2" id="KW-1185">Reference proteome</keyword>
<gene>
    <name evidence="1" type="ORF">CLF_101558</name>
</gene>
<organism evidence="1 2">
    <name type="scientific">Clonorchis sinensis</name>
    <name type="common">Chinese liver fluke</name>
    <dbReference type="NCBI Taxonomy" id="79923"/>
    <lineage>
        <taxon>Eukaryota</taxon>
        <taxon>Metazoa</taxon>
        <taxon>Spiralia</taxon>
        <taxon>Lophotrochozoa</taxon>
        <taxon>Platyhelminthes</taxon>
        <taxon>Trematoda</taxon>
        <taxon>Digenea</taxon>
        <taxon>Opisthorchiida</taxon>
        <taxon>Opisthorchiata</taxon>
        <taxon>Opisthorchiidae</taxon>
        <taxon>Clonorchis</taxon>
    </lineage>
</organism>
<sequence>MRPIDGMVHFVWHCQCAYNLGRQCPTCSVARPCDTLVQISAVTLRHYSTDKWDSFWYTDEEATYVHNSNELSTNSSDQIVQQNEEKFSCEMRSSGVTRFGRNIINVCPFNMRPIDGMVHLVQISAVTLRHYSTDKWDSFWYTVFLVTLSRDMFHLISLECGLLNDPFEFAEICTESLINDLHILTTHFSRPRENIISPSGLTSCLRLRSSLYERWLGDRFPAIRFKHVCPHLTRSHYRKTEKRIEPNIKRSCRERSLVERRQSSRL</sequence>
<protein>
    <submittedName>
        <fullName evidence="1">Uncharacterized protein</fullName>
    </submittedName>
</protein>
<dbReference type="EMBL" id="DF142887">
    <property type="protein sequence ID" value="GAA48399.1"/>
    <property type="molecule type" value="Genomic_DNA"/>
</dbReference>
<accession>G7Y613</accession>
<dbReference type="Proteomes" id="UP000008909">
    <property type="component" value="Unassembled WGS sequence"/>
</dbReference>
<name>G7Y613_CLOSI</name>
<reference evidence="1" key="1">
    <citation type="journal article" date="2011" name="Genome Biol.">
        <title>The draft genome of the carcinogenic human liver fluke Clonorchis sinensis.</title>
        <authorList>
            <person name="Wang X."/>
            <person name="Chen W."/>
            <person name="Huang Y."/>
            <person name="Sun J."/>
            <person name="Men J."/>
            <person name="Liu H."/>
            <person name="Luo F."/>
            <person name="Guo L."/>
            <person name="Lv X."/>
            <person name="Deng C."/>
            <person name="Zhou C."/>
            <person name="Fan Y."/>
            <person name="Li X."/>
            <person name="Huang L."/>
            <person name="Hu Y."/>
            <person name="Liang C."/>
            <person name="Hu X."/>
            <person name="Xu J."/>
            <person name="Yu X."/>
        </authorList>
    </citation>
    <scope>NUCLEOTIDE SEQUENCE [LARGE SCALE GENOMIC DNA]</scope>
    <source>
        <strain evidence="1">Henan</strain>
    </source>
</reference>
<evidence type="ECO:0000313" key="2">
    <source>
        <dbReference type="Proteomes" id="UP000008909"/>
    </source>
</evidence>
<dbReference type="AlphaFoldDB" id="G7Y613"/>
<evidence type="ECO:0000313" key="1">
    <source>
        <dbReference type="EMBL" id="GAA48399.1"/>
    </source>
</evidence>